<proteinExistence type="predicted"/>
<dbReference type="AlphaFoldDB" id="F8X506"/>
<accession>F8X506</accession>
<dbReference type="STRING" id="742767.HMPREF9456_03315"/>
<name>F8X506_9BACT</name>
<dbReference type="OrthoDB" id="1028980at2"/>
<dbReference type="EMBL" id="ADLW01000021">
    <property type="protein sequence ID" value="EGK04704.1"/>
    <property type="molecule type" value="Genomic_DNA"/>
</dbReference>
<organism evidence="1 2">
    <name type="scientific">Dysgonomonas mossii DSM 22836</name>
    <dbReference type="NCBI Taxonomy" id="742767"/>
    <lineage>
        <taxon>Bacteria</taxon>
        <taxon>Pseudomonadati</taxon>
        <taxon>Bacteroidota</taxon>
        <taxon>Bacteroidia</taxon>
        <taxon>Bacteroidales</taxon>
        <taxon>Dysgonomonadaceae</taxon>
        <taxon>Dysgonomonas</taxon>
    </lineage>
</organism>
<keyword evidence="2" id="KW-1185">Reference proteome</keyword>
<protein>
    <submittedName>
        <fullName evidence="1">Uncharacterized protein</fullName>
    </submittedName>
</protein>
<sequence>MIATNDIKTILIDNVKSNAVLGLIPEIVKDQHLPVKEGSVKERIVVIVNATDNSDWQQTYARVCVYVPKKYLNDLGSYMPDTSRLRILERVCTELFYKRTFVEFEGKTIYYRLEDIVQEDDPETWSNFLNVRLKVTNQNFKL</sequence>
<comment type="caution">
    <text evidence="1">The sequence shown here is derived from an EMBL/GenBank/DDBJ whole genome shotgun (WGS) entry which is preliminary data.</text>
</comment>
<dbReference type="HOGENOM" id="CLU_1812740_0_0_10"/>
<reference evidence="1 2" key="1">
    <citation type="submission" date="2011-04" db="EMBL/GenBank/DDBJ databases">
        <title>The Genome Sequence of Dysgonomonas mossii DSM 22836.</title>
        <authorList>
            <consortium name="The Broad Institute Genome Sequencing Platform"/>
            <person name="Earl A."/>
            <person name="Ward D."/>
            <person name="Feldgarden M."/>
            <person name="Gevers D."/>
            <person name="Pudlo N."/>
            <person name="Martens E."/>
            <person name="Allen-Vercoe E."/>
            <person name="Young S.K."/>
            <person name="Zeng Q."/>
            <person name="Gargeya S."/>
            <person name="Fitzgerald M."/>
            <person name="Haas B."/>
            <person name="Abouelleil A."/>
            <person name="Alvarado L."/>
            <person name="Arachchi H.M."/>
            <person name="Berlin A."/>
            <person name="Brown A."/>
            <person name="Chapman S.B."/>
            <person name="Chen Z."/>
            <person name="Dunbar C."/>
            <person name="Freedman E."/>
            <person name="Gearin G."/>
            <person name="Gellesch M."/>
            <person name="Goldberg J."/>
            <person name="Griggs A."/>
            <person name="Gujja S."/>
            <person name="Heiman D."/>
            <person name="Howarth C."/>
            <person name="Larson L."/>
            <person name="Lui A."/>
            <person name="MacDonald P.J.P."/>
            <person name="Mehta T."/>
            <person name="Montmayeur A."/>
            <person name="Murphy C."/>
            <person name="Neiman D."/>
            <person name="Pearson M."/>
            <person name="Priest M."/>
            <person name="Roberts A."/>
            <person name="Saif S."/>
            <person name="Shea T."/>
            <person name="Shenoy N."/>
            <person name="Sisk P."/>
            <person name="Stolte C."/>
            <person name="Sykes S."/>
            <person name="Yandava C."/>
            <person name="Wortman J."/>
            <person name="Nusbaum C."/>
            <person name="Birren B."/>
        </authorList>
    </citation>
    <scope>NUCLEOTIDE SEQUENCE [LARGE SCALE GENOMIC DNA]</scope>
    <source>
        <strain evidence="1 2">DSM 22836</strain>
    </source>
</reference>
<gene>
    <name evidence="1" type="ORF">HMPREF9456_03315</name>
</gene>
<dbReference type="GeneID" id="78083910"/>
<dbReference type="Proteomes" id="UP000006420">
    <property type="component" value="Unassembled WGS sequence"/>
</dbReference>
<evidence type="ECO:0000313" key="2">
    <source>
        <dbReference type="Proteomes" id="UP000006420"/>
    </source>
</evidence>
<evidence type="ECO:0000313" key="1">
    <source>
        <dbReference type="EMBL" id="EGK04704.1"/>
    </source>
</evidence>
<dbReference type="RefSeq" id="WP_006844682.1">
    <property type="nucleotide sequence ID" value="NZ_AQWJ01000012.1"/>
</dbReference>